<reference evidence="1 2" key="1">
    <citation type="journal article" date="2019" name="Commun. Biol.">
        <title>The bagworm genome reveals a unique fibroin gene that provides high tensile strength.</title>
        <authorList>
            <person name="Kono N."/>
            <person name="Nakamura H."/>
            <person name="Ohtoshi R."/>
            <person name="Tomita M."/>
            <person name="Numata K."/>
            <person name="Arakawa K."/>
        </authorList>
    </citation>
    <scope>NUCLEOTIDE SEQUENCE [LARGE SCALE GENOMIC DNA]</scope>
</reference>
<organism evidence="1 2">
    <name type="scientific">Eumeta variegata</name>
    <name type="common">Bagworm moth</name>
    <name type="synonym">Eumeta japonica</name>
    <dbReference type="NCBI Taxonomy" id="151549"/>
    <lineage>
        <taxon>Eukaryota</taxon>
        <taxon>Metazoa</taxon>
        <taxon>Ecdysozoa</taxon>
        <taxon>Arthropoda</taxon>
        <taxon>Hexapoda</taxon>
        <taxon>Insecta</taxon>
        <taxon>Pterygota</taxon>
        <taxon>Neoptera</taxon>
        <taxon>Endopterygota</taxon>
        <taxon>Lepidoptera</taxon>
        <taxon>Glossata</taxon>
        <taxon>Ditrysia</taxon>
        <taxon>Tineoidea</taxon>
        <taxon>Psychidae</taxon>
        <taxon>Oiketicinae</taxon>
        <taxon>Eumeta</taxon>
    </lineage>
</organism>
<sequence length="107" mass="12294">MLFRRLPKTAANEGADLPEGLLWGSDDLTRYVTLFLGRLEPYSSQLGYDKKNGVLHRCNMTLSENMDVKQPAPLLFSSEPNPVNASVFYRERYFERRKLSKALRALI</sequence>
<dbReference type="Proteomes" id="UP000299102">
    <property type="component" value="Unassembled WGS sequence"/>
</dbReference>
<keyword evidence="2" id="KW-1185">Reference proteome</keyword>
<evidence type="ECO:0000313" key="2">
    <source>
        <dbReference type="Proteomes" id="UP000299102"/>
    </source>
</evidence>
<accession>A0A4C1X8S0</accession>
<comment type="caution">
    <text evidence="1">The sequence shown here is derived from an EMBL/GenBank/DDBJ whole genome shotgun (WGS) entry which is preliminary data.</text>
</comment>
<protein>
    <submittedName>
        <fullName evidence="1">Uncharacterized protein</fullName>
    </submittedName>
</protein>
<evidence type="ECO:0000313" key="1">
    <source>
        <dbReference type="EMBL" id="GBP59440.1"/>
    </source>
</evidence>
<name>A0A4C1X8S0_EUMVA</name>
<dbReference type="EMBL" id="BGZK01000761">
    <property type="protein sequence ID" value="GBP59440.1"/>
    <property type="molecule type" value="Genomic_DNA"/>
</dbReference>
<gene>
    <name evidence="1" type="ORF">EVAR_80767_1</name>
</gene>
<dbReference type="AlphaFoldDB" id="A0A4C1X8S0"/>
<proteinExistence type="predicted"/>